<dbReference type="EMBL" id="JAAWVT010000001">
    <property type="protein sequence ID" value="NKG19260.1"/>
    <property type="molecule type" value="Genomic_DNA"/>
</dbReference>
<organism evidence="3 4">
    <name type="scientific">Paeniglutamicibacter terrestris</name>
    <dbReference type="NCBI Taxonomy" id="2723403"/>
    <lineage>
        <taxon>Bacteria</taxon>
        <taxon>Bacillati</taxon>
        <taxon>Actinomycetota</taxon>
        <taxon>Actinomycetes</taxon>
        <taxon>Micrococcales</taxon>
        <taxon>Micrococcaceae</taxon>
        <taxon>Paeniglutamicibacter</taxon>
    </lineage>
</organism>
<dbReference type="RefSeq" id="WP_132359143.1">
    <property type="nucleotide sequence ID" value="NZ_JAAWVT010000001.1"/>
</dbReference>
<proteinExistence type="inferred from homology"/>
<name>A0ABX1G0P3_9MICC</name>
<comment type="caution">
    <text evidence="3">The sequence shown here is derived from an EMBL/GenBank/DDBJ whole genome shotgun (WGS) entry which is preliminary data.</text>
</comment>
<keyword evidence="4" id="KW-1185">Reference proteome</keyword>
<comment type="similarity">
    <text evidence="1">Belongs to the CPA3 antiporters (TC 2.A.63) subunit G family.</text>
</comment>
<keyword evidence="2" id="KW-0812">Transmembrane</keyword>
<dbReference type="PANTHER" id="PTHR34703:SF1">
    <property type="entry name" value="ANTIPORTER SUBUNIT MNHG2-RELATED"/>
    <property type="match status" value="1"/>
</dbReference>
<evidence type="ECO:0000313" key="4">
    <source>
        <dbReference type="Proteomes" id="UP000746595"/>
    </source>
</evidence>
<reference evidence="3 4" key="1">
    <citation type="submission" date="2020-04" db="EMBL/GenBank/DDBJ databases">
        <title>Paeniglutamicibacter sp. ANT13_2, a novel actinomycete isolated from sediment in Antarctica.</title>
        <authorList>
            <person name="Sakdapetsiri C."/>
            <person name="Pinyakong O."/>
        </authorList>
    </citation>
    <scope>NUCLEOTIDE SEQUENCE [LARGE SCALE GENOMIC DNA]</scope>
    <source>
        <strain evidence="3 4">ANT13_2</strain>
    </source>
</reference>
<dbReference type="Proteomes" id="UP000746595">
    <property type="component" value="Unassembled WGS sequence"/>
</dbReference>
<feature type="transmembrane region" description="Helical" evidence="2">
    <location>
        <begin position="64"/>
        <end position="88"/>
    </location>
</feature>
<sequence>MWDTIIDVIAGTFMILGCMMSLAAGIGMLRFPDLLSRLHAATKPQVLGLLLLLSALALELRSWSVVPVLILAWLLQLLTAPISAHMVGRAGYRTRHLKRETLVTDELAAVVAAAGEREDHENVTKPSTDRTDFID</sequence>
<dbReference type="InterPro" id="IPR005133">
    <property type="entry name" value="PhaG_MnhG_YufB"/>
</dbReference>
<gene>
    <name evidence="3" type="ORF">HED64_00895</name>
</gene>
<dbReference type="PANTHER" id="PTHR34703">
    <property type="entry name" value="ANTIPORTER SUBUNIT MNHG2-RELATED"/>
    <property type="match status" value="1"/>
</dbReference>
<keyword evidence="2" id="KW-0472">Membrane</keyword>
<dbReference type="NCBIfam" id="NF009314">
    <property type="entry name" value="PRK12674.1-2"/>
    <property type="match status" value="1"/>
</dbReference>
<keyword evidence="2" id="KW-1133">Transmembrane helix</keyword>
<feature type="transmembrane region" description="Helical" evidence="2">
    <location>
        <begin position="6"/>
        <end position="29"/>
    </location>
</feature>
<dbReference type="Pfam" id="PF03334">
    <property type="entry name" value="PhaG_MnhG_YufB"/>
    <property type="match status" value="1"/>
</dbReference>
<dbReference type="NCBIfam" id="TIGR01300">
    <property type="entry name" value="CPA3_mnhG_phaG"/>
    <property type="match status" value="1"/>
</dbReference>
<evidence type="ECO:0000256" key="1">
    <source>
        <dbReference type="ARBA" id="ARBA00008404"/>
    </source>
</evidence>
<protein>
    <submittedName>
        <fullName evidence="3">Monovalent cation/H(+) antiporter subunit G</fullName>
    </submittedName>
</protein>
<evidence type="ECO:0000313" key="3">
    <source>
        <dbReference type="EMBL" id="NKG19260.1"/>
    </source>
</evidence>
<evidence type="ECO:0000256" key="2">
    <source>
        <dbReference type="SAM" id="Phobius"/>
    </source>
</evidence>
<accession>A0ABX1G0P3</accession>